<comment type="caution">
    <text evidence="2">The sequence shown here is derived from an EMBL/GenBank/DDBJ whole genome shotgun (WGS) entry which is preliminary data.</text>
</comment>
<evidence type="ECO:0000313" key="3">
    <source>
        <dbReference type="Proteomes" id="UP000293162"/>
    </source>
</evidence>
<dbReference type="AlphaFoldDB" id="A0A4V1ZDU5"/>
<reference evidence="2 3" key="1">
    <citation type="submission" date="2019-02" db="EMBL/GenBank/DDBJ databases">
        <title>Bacterial novel species Emticicia sp. 17J42-9 isolated from soil.</title>
        <authorList>
            <person name="Jung H.-Y."/>
        </authorList>
    </citation>
    <scope>NUCLEOTIDE SEQUENCE [LARGE SCALE GENOMIC DNA]</scope>
    <source>
        <strain evidence="2 3">17J42-9</strain>
    </source>
</reference>
<feature type="domain" description="YdhG-like" evidence="1">
    <location>
        <begin position="21"/>
        <end position="112"/>
    </location>
</feature>
<dbReference type="Gene3D" id="3.90.1150.200">
    <property type="match status" value="1"/>
</dbReference>
<evidence type="ECO:0000313" key="2">
    <source>
        <dbReference type="EMBL" id="RYU97380.1"/>
    </source>
</evidence>
<gene>
    <name evidence="2" type="ORF">EWM59_01435</name>
</gene>
<proteinExistence type="predicted"/>
<dbReference type="OrthoDB" id="115213at2"/>
<keyword evidence="3" id="KW-1185">Reference proteome</keyword>
<dbReference type="Proteomes" id="UP000293162">
    <property type="component" value="Unassembled WGS sequence"/>
</dbReference>
<dbReference type="InterPro" id="IPR014922">
    <property type="entry name" value="YdhG-like"/>
</dbReference>
<sequence>MVNNTARNIDEYLIDFPEATQEILQKIRALVHELAPEAKEAIKYAIPTFVLNGNLVHFAGYKNHIGFYPAPTGTEAFKEDLAPYKTGKGSVQFQLNEPIPYDLIKKIVQFRIGENLKKTTSK</sequence>
<dbReference type="Pfam" id="PF08818">
    <property type="entry name" value="DUF1801"/>
    <property type="match status" value="1"/>
</dbReference>
<protein>
    <recommendedName>
        <fullName evidence="1">YdhG-like domain-containing protein</fullName>
    </recommendedName>
</protein>
<dbReference type="SUPFAM" id="SSF159888">
    <property type="entry name" value="YdhG-like"/>
    <property type="match status" value="1"/>
</dbReference>
<accession>A0A4V1ZDU5</accession>
<organism evidence="2 3">
    <name type="scientific">Emticicia agri</name>
    <dbReference type="NCBI Taxonomy" id="2492393"/>
    <lineage>
        <taxon>Bacteria</taxon>
        <taxon>Pseudomonadati</taxon>
        <taxon>Bacteroidota</taxon>
        <taxon>Cytophagia</taxon>
        <taxon>Cytophagales</taxon>
        <taxon>Leadbetterellaceae</taxon>
        <taxon>Emticicia</taxon>
    </lineage>
</organism>
<name>A0A4V1ZDU5_9BACT</name>
<dbReference type="EMBL" id="SEWF01000002">
    <property type="protein sequence ID" value="RYU97380.1"/>
    <property type="molecule type" value="Genomic_DNA"/>
</dbReference>
<evidence type="ECO:0000259" key="1">
    <source>
        <dbReference type="Pfam" id="PF08818"/>
    </source>
</evidence>
<dbReference type="RefSeq" id="WP_130019162.1">
    <property type="nucleotide sequence ID" value="NZ_SEWF01000002.1"/>
</dbReference>